<feature type="compositionally biased region" description="Basic and acidic residues" evidence="5">
    <location>
        <begin position="378"/>
        <end position="396"/>
    </location>
</feature>
<accession>A0A2T3BCR2</accession>
<evidence type="ECO:0000256" key="4">
    <source>
        <dbReference type="PROSITE-ProRule" id="PRU00176"/>
    </source>
</evidence>
<evidence type="ECO:0000259" key="6">
    <source>
        <dbReference type="PROSITE" id="PS50102"/>
    </source>
</evidence>
<feature type="compositionally biased region" description="Basic and acidic residues" evidence="5">
    <location>
        <begin position="162"/>
        <end position="180"/>
    </location>
</feature>
<evidence type="ECO:0000256" key="1">
    <source>
        <dbReference type="ARBA" id="ARBA00004604"/>
    </source>
</evidence>
<evidence type="ECO:0000256" key="2">
    <source>
        <dbReference type="ARBA" id="ARBA00022884"/>
    </source>
</evidence>
<dbReference type="CDD" id="cd12307">
    <property type="entry name" value="RRM_NIFK_like"/>
    <property type="match status" value="1"/>
</dbReference>
<dbReference type="InterPro" id="IPR035979">
    <property type="entry name" value="RBD_domain_sf"/>
</dbReference>
<dbReference type="InterPro" id="IPR000504">
    <property type="entry name" value="RRM_dom"/>
</dbReference>
<organism evidence="7 8">
    <name type="scientific">Amorphotheca resinae ATCC 22711</name>
    <dbReference type="NCBI Taxonomy" id="857342"/>
    <lineage>
        <taxon>Eukaryota</taxon>
        <taxon>Fungi</taxon>
        <taxon>Dikarya</taxon>
        <taxon>Ascomycota</taxon>
        <taxon>Pezizomycotina</taxon>
        <taxon>Leotiomycetes</taxon>
        <taxon>Helotiales</taxon>
        <taxon>Amorphothecaceae</taxon>
        <taxon>Amorphotheca</taxon>
    </lineage>
</organism>
<gene>
    <name evidence="7" type="ORF">M430DRAFT_130474</name>
</gene>
<dbReference type="STRING" id="857342.A0A2T3BCR2"/>
<feature type="compositionally biased region" description="Low complexity" evidence="5">
    <location>
        <begin position="427"/>
        <end position="439"/>
    </location>
</feature>
<evidence type="ECO:0000256" key="5">
    <source>
        <dbReference type="SAM" id="MobiDB-lite"/>
    </source>
</evidence>
<dbReference type="GO" id="GO:0005730">
    <property type="term" value="C:nucleolus"/>
    <property type="evidence" value="ECO:0007669"/>
    <property type="project" value="UniProtKB-SubCell"/>
</dbReference>
<keyword evidence="3" id="KW-0539">Nucleus</keyword>
<proteinExistence type="predicted"/>
<dbReference type="AlphaFoldDB" id="A0A2T3BCR2"/>
<name>A0A2T3BCR2_AMORE</name>
<dbReference type="SMART" id="SM00360">
    <property type="entry name" value="RRM"/>
    <property type="match status" value="1"/>
</dbReference>
<dbReference type="EMBL" id="KZ679006">
    <property type="protein sequence ID" value="PSS27200.1"/>
    <property type="molecule type" value="Genomic_DNA"/>
</dbReference>
<evidence type="ECO:0000313" key="7">
    <source>
        <dbReference type="EMBL" id="PSS27200.1"/>
    </source>
</evidence>
<keyword evidence="8" id="KW-1185">Reference proteome</keyword>
<dbReference type="PROSITE" id="PS50102">
    <property type="entry name" value="RRM"/>
    <property type="match status" value="1"/>
</dbReference>
<sequence length="478" mass="52490">MAKEVQSKKRKASVPEAEAAQLKKVKKLTTETAKAPEKKRKATEDATPVAVKKTKKPKPVTADEPASKPEKKDTAEAVAAKPQKASKDTTSAAAKVNGAKDKTEAKPKEAKESKPTKDISSDNKDDEESGASDDDSDSEIDDQTVALLKGFESDGDEEDAQREEGLPEGKEVPKVPELSKKNKKAIKRAAESGEPEKPGVIYVGHIPHGFYEHEMRAYFEQFGNILQLRLSRNRKTGASKHYAFIKFESASVADIVAKTMDNYLLFNHILKVKLIPDEQVPADLFKGANKRFKKIPWNKIAGRKLAQGASEATWEKRIEKEEKRRAEKAEKMKKLGYEFDAPKIKSAQNVAKKTEPALVLNVEEDETKAIEAAPVVEESSKPEKKEKKSKAIKDTEAVGESSSAPIEEPSKPEKKEKKEKKSKKSESAAATETPATSTADVPEKKLKTKKSRTSLADATTVGGDASQEKTKKSKKNKA</sequence>
<dbReference type="RefSeq" id="XP_024724725.1">
    <property type="nucleotide sequence ID" value="XM_024862143.1"/>
</dbReference>
<dbReference type="InParanoid" id="A0A2T3BCR2"/>
<dbReference type="Proteomes" id="UP000241818">
    <property type="component" value="Unassembled WGS sequence"/>
</dbReference>
<dbReference type="PANTHER" id="PTHR46754">
    <property type="entry name" value="MKI67 FHA DOMAIN-INTERACTING NUCLEOLAR PHOSPHOPROTEIN"/>
    <property type="match status" value="1"/>
</dbReference>
<feature type="region of interest" description="Disordered" evidence="5">
    <location>
        <begin position="1"/>
        <end position="194"/>
    </location>
</feature>
<evidence type="ECO:0000256" key="3">
    <source>
        <dbReference type="ARBA" id="ARBA00023242"/>
    </source>
</evidence>
<feature type="compositionally biased region" description="Acidic residues" evidence="5">
    <location>
        <begin position="124"/>
        <end position="142"/>
    </location>
</feature>
<feature type="compositionally biased region" description="Basic and acidic residues" evidence="5">
    <location>
        <begin position="65"/>
        <end position="75"/>
    </location>
</feature>
<keyword evidence="2 4" id="KW-0694">RNA-binding</keyword>
<evidence type="ECO:0000313" key="8">
    <source>
        <dbReference type="Proteomes" id="UP000241818"/>
    </source>
</evidence>
<feature type="region of interest" description="Disordered" evidence="5">
    <location>
        <begin position="371"/>
        <end position="478"/>
    </location>
</feature>
<comment type="subcellular location">
    <subcellularLocation>
        <location evidence="1">Nucleus</location>
        <location evidence="1">Nucleolus</location>
    </subcellularLocation>
</comment>
<dbReference type="Gene3D" id="3.30.70.330">
    <property type="match status" value="1"/>
</dbReference>
<protein>
    <recommendedName>
        <fullName evidence="6">RRM domain-containing protein</fullName>
    </recommendedName>
</protein>
<dbReference type="SUPFAM" id="SSF54928">
    <property type="entry name" value="RNA-binding domain, RBD"/>
    <property type="match status" value="1"/>
</dbReference>
<feature type="domain" description="RRM" evidence="6">
    <location>
        <begin position="199"/>
        <end position="277"/>
    </location>
</feature>
<feature type="compositionally biased region" description="Basic and acidic residues" evidence="5">
    <location>
        <begin position="98"/>
        <end position="123"/>
    </location>
</feature>
<dbReference type="Pfam" id="PF00076">
    <property type="entry name" value="RRM_1"/>
    <property type="match status" value="1"/>
</dbReference>
<dbReference type="GeneID" id="36570224"/>
<dbReference type="InterPro" id="IPR012677">
    <property type="entry name" value="Nucleotide-bd_a/b_plait_sf"/>
</dbReference>
<dbReference type="OrthoDB" id="21467at2759"/>
<reference evidence="7 8" key="1">
    <citation type="journal article" date="2018" name="New Phytol.">
        <title>Comparative genomics and transcriptomics depict ericoid mycorrhizal fungi as versatile saprotrophs and plant mutualists.</title>
        <authorList>
            <person name="Martino E."/>
            <person name="Morin E."/>
            <person name="Grelet G.A."/>
            <person name="Kuo A."/>
            <person name="Kohler A."/>
            <person name="Daghino S."/>
            <person name="Barry K.W."/>
            <person name="Cichocki N."/>
            <person name="Clum A."/>
            <person name="Dockter R.B."/>
            <person name="Hainaut M."/>
            <person name="Kuo R.C."/>
            <person name="LaButti K."/>
            <person name="Lindahl B.D."/>
            <person name="Lindquist E.A."/>
            <person name="Lipzen A."/>
            <person name="Khouja H.R."/>
            <person name="Magnuson J."/>
            <person name="Murat C."/>
            <person name="Ohm R.A."/>
            <person name="Singer S.W."/>
            <person name="Spatafora J.W."/>
            <person name="Wang M."/>
            <person name="Veneault-Fourrey C."/>
            <person name="Henrissat B."/>
            <person name="Grigoriev I.V."/>
            <person name="Martin F.M."/>
            <person name="Perotto S."/>
        </authorList>
    </citation>
    <scope>NUCLEOTIDE SEQUENCE [LARGE SCALE GENOMIC DNA]</scope>
    <source>
        <strain evidence="7 8">ATCC 22711</strain>
    </source>
</reference>
<dbReference type="GO" id="GO:0003723">
    <property type="term" value="F:RNA binding"/>
    <property type="evidence" value="ECO:0007669"/>
    <property type="project" value="UniProtKB-UniRule"/>
</dbReference>